<feature type="non-terminal residue" evidence="2">
    <location>
        <position position="130"/>
    </location>
</feature>
<feature type="compositionally biased region" description="Low complexity" evidence="1">
    <location>
        <begin position="46"/>
        <end position="61"/>
    </location>
</feature>
<name>A0A699RID0_TANCI</name>
<organism evidence="2">
    <name type="scientific">Tanacetum cinerariifolium</name>
    <name type="common">Dalmatian daisy</name>
    <name type="synonym">Chrysanthemum cinerariifolium</name>
    <dbReference type="NCBI Taxonomy" id="118510"/>
    <lineage>
        <taxon>Eukaryota</taxon>
        <taxon>Viridiplantae</taxon>
        <taxon>Streptophyta</taxon>
        <taxon>Embryophyta</taxon>
        <taxon>Tracheophyta</taxon>
        <taxon>Spermatophyta</taxon>
        <taxon>Magnoliopsida</taxon>
        <taxon>eudicotyledons</taxon>
        <taxon>Gunneridae</taxon>
        <taxon>Pentapetalae</taxon>
        <taxon>asterids</taxon>
        <taxon>campanulids</taxon>
        <taxon>Asterales</taxon>
        <taxon>Asteraceae</taxon>
        <taxon>Asteroideae</taxon>
        <taxon>Anthemideae</taxon>
        <taxon>Anthemidinae</taxon>
        <taxon>Tanacetum</taxon>
    </lineage>
</organism>
<evidence type="ECO:0000313" key="2">
    <source>
        <dbReference type="EMBL" id="GFC85513.1"/>
    </source>
</evidence>
<proteinExistence type="predicted"/>
<feature type="region of interest" description="Disordered" evidence="1">
    <location>
        <begin position="30"/>
        <end position="86"/>
    </location>
</feature>
<comment type="caution">
    <text evidence="2">The sequence shown here is derived from an EMBL/GenBank/DDBJ whole genome shotgun (WGS) entry which is preliminary data.</text>
</comment>
<feature type="non-terminal residue" evidence="2">
    <location>
        <position position="1"/>
    </location>
</feature>
<reference evidence="2" key="1">
    <citation type="journal article" date="2019" name="Sci. Rep.">
        <title>Draft genome of Tanacetum cinerariifolium, the natural source of mosquito coil.</title>
        <authorList>
            <person name="Yamashiro T."/>
            <person name="Shiraishi A."/>
            <person name="Satake H."/>
            <person name="Nakayama K."/>
        </authorList>
    </citation>
    <scope>NUCLEOTIDE SEQUENCE</scope>
</reference>
<evidence type="ECO:0000256" key="1">
    <source>
        <dbReference type="SAM" id="MobiDB-lite"/>
    </source>
</evidence>
<sequence length="130" mass="13889">RAPELAAGRGPGPRVCRCLWPRAPPAARAAEVDQHRYDRGQHPRFALPRRGQRAAPAAGAGRAAGGGALHPARVARAEPEQLPGQRWQAAADQALRDSLVVALPVLETGFFRADQPTAASYRYQVVAGEQ</sequence>
<dbReference type="AlphaFoldDB" id="A0A699RID0"/>
<dbReference type="EMBL" id="BKCJ011100313">
    <property type="protein sequence ID" value="GFC85513.1"/>
    <property type="molecule type" value="Genomic_DNA"/>
</dbReference>
<accession>A0A699RID0</accession>
<protein>
    <submittedName>
        <fullName evidence="2">Uncharacterized protein</fullName>
    </submittedName>
</protein>
<feature type="compositionally biased region" description="Basic and acidic residues" evidence="1">
    <location>
        <begin position="30"/>
        <end position="41"/>
    </location>
</feature>
<gene>
    <name evidence="2" type="ORF">Tci_857483</name>
</gene>